<dbReference type="GO" id="GO:0043123">
    <property type="term" value="P:positive regulation of canonical NF-kappaB signal transduction"/>
    <property type="evidence" value="ECO:0007669"/>
    <property type="project" value="Ensembl"/>
</dbReference>
<dbReference type="GeneTree" id="ENSGT00390000002016"/>
<evidence type="ECO:0000259" key="9">
    <source>
        <dbReference type="PROSITE" id="PS50017"/>
    </source>
</evidence>
<dbReference type="SUPFAM" id="SSF47986">
    <property type="entry name" value="DEATH domain"/>
    <property type="match status" value="1"/>
</dbReference>
<keyword evidence="7" id="KW-0539">Nucleus</keyword>
<gene>
    <name evidence="10" type="primary">TRADD</name>
</gene>
<feature type="region of interest" description="Disordered" evidence="8">
    <location>
        <begin position="214"/>
        <end position="235"/>
    </location>
</feature>
<accession>F7FRX7</accession>
<evidence type="ECO:0000256" key="1">
    <source>
        <dbReference type="ARBA" id="ARBA00004123"/>
    </source>
</evidence>
<dbReference type="GO" id="GO:0005737">
    <property type="term" value="C:cytoplasm"/>
    <property type="evidence" value="ECO:0007669"/>
    <property type="project" value="Ensembl"/>
</dbReference>
<dbReference type="GO" id="GO:0002947">
    <property type="term" value="C:tumor necrosis factor receptor superfamily complex"/>
    <property type="evidence" value="ECO:0000318"/>
    <property type="project" value="GO_Central"/>
</dbReference>
<dbReference type="InterPro" id="IPR000488">
    <property type="entry name" value="Death_dom"/>
</dbReference>
<dbReference type="GeneID" id="100019832"/>
<keyword evidence="4" id="KW-0963">Cytoplasm</keyword>
<keyword evidence="5" id="KW-0053">Apoptosis</keyword>
<feature type="compositionally biased region" description="Low complexity" evidence="8">
    <location>
        <begin position="216"/>
        <end position="225"/>
    </location>
</feature>
<dbReference type="GO" id="GO:0097191">
    <property type="term" value="P:extrinsic apoptotic signaling pathway"/>
    <property type="evidence" value="ECO:0000318"/>
    <property type="project" value="GO_Central"/>
</dbReference>
<dbReference type="InterPro" id="IPR036729">
    <property type="entry name" value="TRADD_N_sf"/>
</dbReference>
<keyword evidence="11" id="KW-1185">Reference proteome</keyword>
<dbReference type="AlphaFoldDB" id="F7FRX7"/>
<dbReference type="InterPro" id="IPR009095">
    <property type="entry name" value="TRADD_N"/>
</dbReference>
<dbReference type="KEGG" id="mdo:100019832"/>
<dbReference type="PROSITE" id="PS50017">
    <property type="entry name" value="DEATH_DOMAIN"/>
    <property type="match status" value="1"/>
</dbReference>
<dbReference type="Gene3D" id="3.30.70.680">
    <property type="entry name" value="TRADD, N-terminal domain"/>
    <property type="match status" value="1"/>
</dbReference>
<dbReference type="STRING" id="13616.ENSMODP00000007741"/>
<feature type="compositionally biased region" description="Pro residues" evidence="8">
    <location>
        <begin position="226"/>
        <end position="235"/>
    </location>
</feature>
<dbReference type="GO" id="GO:0030335">
    <property type="term" value="P:positive regulation of cell migration"/>
    <property type="evidence" value="ECO:0007669"/>
    <property type="project" value="Ensembl"/>
</dbReference>
<reference evidence="10 11" key="1">
    <citation type="journal article" date="2007" name="Nature">
        <title>Genome of the marsupial Monodelphis domestica reveals innovation in non-coding sequences.</title>
        <authorList>
            <person name="Mikkelsen T.S."/>
            <person name="Wakefield M.J."/>
            <person name="Aken B."/>
            <person name="Amemiya C.T."/>
            <person name="Chang J.L."/>
            <person name="Duke S."/>
            <person name="Garber M."/>
            <person name="Gentles A.J."/>
            <person name="Goodstadt L."/>
            <person name="Heger A."/>
            <person name="Jurka J."/>
            <person name="Kamal M."/>
            <person name="Mauceli E."/>
            <person name="Searle S.M."/>
            <person name="Sharpe T."/>
            <person name="Baker M.L."/>
            <person name="Batzer M.A."/>
            <person name="Benos P.V."/>
            <person name="Belov K."/>
            <person name="Clamp M."/>
            <person name="Cook A."/>
            <person name="Cuff J."/>
            <person name="Das R."/>
            <person name="Davidow L."/>
            <person name="Deakin J.E."/>
            <person name="Fazzari M.J."/>
            <person name="Glass J.L."/>
            <person name="Grabherr M."/>
            <person name="Greally J.M."/>
            <person name="Gu W."/>
            <person name="Hore T.A."/>
            <person name="Huttley G.A."/>
            <person name="Kleber M."/>
            <person name="Jirtle R.L."/>
            <person name="Koina E."/>
            <person name="Lee J.T."/>
            <person name="Mahony S."/>
            <person name="Marra M.A."/>
            <person name="Miller R.D."/>
            <person name="Nicholls R.D."/>
            <person name="Oda M."/>
            <person name="Papenfuss A.T."/>
            <person name="Parra Z.E."/>
            <person name="Pollock D.D."/>
            <person name="Ray D.A."/>
            <person name="Schein J.E."/>
            <person name="Speed T.P."/>
            <person name="Thompson K."/>
            <person name="VandeBerg J.L."/>
            <person name="Wade C.M."/>
            <person name="Walker J.A."/>
            <person name="Waters P.D."/>
            <person name="Webber C."/>
            <person name="Weidman J.R."/>
            <person name="Xie X."/>
            <person name="Zody M.C."/>
            <person name="Baldwin J."/>
            <person name="Abdouelleil A."/>
            <person name="Abdulkadir J."/>
            <person name="Abebe A."/>
            <person name="Abera B."/>
            <person name="Abreu J."/>
            <person name="Acer S.C."/>
            <person name="Aftuck L."/>
            <person name="Alexander A."/>
            <person name="An P."/>
            <person name="Anderson E."/>
            <person name="Anderson S."/>
            <person name="Arachi H."/>
            <person name="Azer M."/>
            <person name="Bachantsang P."/>
            <person name="Barry A."/>
            <person name="Bayul T."/>
            <person name="Berlin A."/>
            <person name="Bessette D."/>
            <person name="Bloom T."/>
            <person name="Bloom T."/>
            <person name="Boguslavskiy L."/>
            <person name="Bonnet C."/>
            <person name="Boukhgalter B."/>
            <person name="Bourzgui I."/>
            <person name="Brown A."/>
            <person name="Cahill P."/>
            <person name="Channer S."/>
            <person name="Cheshatsang Y."/>
            <person name="Chuda L."/>
            <person name="Citroen M."/>
            <person name="Collymore A."/>
            <person name="Cooke P."/>
            <person name="Costello M."/>
            <person name="D'Aco K."/>
            <person name="Daza R."/>
            <person name="De Haan G."/>
            <person name="DeGray S."/>
            <person name="DeMaso C."/>
            <person name="Dhargay N."/>
            <person name="Dooley K."/>
            <person name="Dooley E."/>
            <person name="Doricent M."/>
            <person name="Dorje P."/>
            <person name="Dorjee K."/>
            <person name="Dupes A."/>
            <person name="Elong R."/>
            <person name="Falk J."/>
            <person name="Farina A."/>
            <person name="Faro S."/>
            <person name="Ferguson D."/>
            <person name="Fisher S."/>
            <person name="Foley C.D."/>
            <person name="Franke A."/>
            <person name="Friedrich D."/>
            <person name="Gadbois L."/>
            <person name="Gearin G."/>
            <person name="Gearin C.R."/>
            <person name="Giannoukos G."/>
            <person name="Goode T."/>
            <person name="Graham J."/>
            <person name="Grandbois E."/>
            <person name="Grewal S."/>
            <person name="Gyaltsen K."/>
            <person name="Hafez N."/>
            <person name="Hagos B."/>
            <person name="Hall J."/>
            <person name="Henson C."/>
            <person name="Hollinger A."/>
            <person name="Honan T."/>
            <person name="Huard M.D."/>
            <person name="Hughes L."/>
            <person name="Hurhula B."/>
            <person name="Husby M.E."/>
            <person name="Kamat A."/>
            <person name="Kanga B."/>
            <person name="Kashin S."/>
            <person name="Khazanovich D."/>
            <person name="Kisner P."/>
            <person name="Lance K."/>
            <person name="Lara M."/>
            <person name="Lee W."/>
            <person name="Lennon N."/>
            <person name="Letendre F."/>
            <person name="LeVine R."/>
            <person name="Lipovsky A."/>
            <person name="Liu X."/>
            <person name="Liu J."/>
            <person name="Liu S."/>
            <person name="Lokyitsang T."/>
            <person name="Lokyitsang Y."/>
            <person name="Lubonja R."/>
            <person name="Lui A."/>
            <person name="MacDonald P."/>
            <person name="Magnisalis V."/>
            <person name="Maru K."/>
            <person name="Matthews C."/>
            <person name="McCusker W."/>
            <person name="McDonough S."/>
            <person name="Mehta T."/>
            <person name="Meldrim J."/>
            <person name="Meneus L."/>
            <person name="Mihai O."/>
            <person name="Mihalev A."/>
            <person name="Mihova T."/>
            <person name="Mittelman R."/>
            <person name="Mlenga V."/>
            <person name="Montmayeur A."/>
            <person name="Mulrain L."/>
            <person name="Navidi A."/>
            <person name="Naylor J."/>
            <person name="Negash T."/>
            <person name="Nguyen T."/>
            <person name="Nguyen N."/>
            <person name="Nicol R."/>
            <person name="Norbu C."/>
            <person name="Norbu N."/>
            <person name="Novod N."/>
            <person name="O'Neill B."/>
            <person name="Osman S."/>
            <person name="Markiewicz E."/>
            <person name="Oyono O.L."/>
            <person name="Patti C."/>
            <person name="Phunkhang P."/>
            <person name="Pierre F."/>
            <person name="Priest M."/>
            <person name="Raghuraman S."/>
            <person name="Rege F."/>
            <person name="Reyes R."/>
            <person name="Rise C."/>
            <person name="Rogov P."/>
            <person name="Ross K."/>
            <person name="Ryan E."/>
            <person name="Settipalli S."/>
            <person name="Shea T."/>
            <person name="Sherpa N."/>
            <person name="Shi L."/>
            <person name="Shih D."/>
            <person name="Sparrow T."/>
            <person name="Spaulding J."/>
            <person name="Stalker J."/>
            <person name="Stange-Thomann N."/>
            <person name="Stavropoulos S."/>
            <person name="Stone C."/>
            <person name="Strader C."/>
            <person name="Tesfaye S."/>
            <person name="Thomson T."/>
            <person name="Thoulutsang Y."/>
            <person name="Thoulutsang D."/>
            <person name="Topham K."/>
            <person name="Topping I."/>
            <person name="Tsamla T."/>
            <person name="Vassiliev H."/>
            <person name="Vo A."/>
            <person name="Wangchuk T."/>
            <person name="Wangdi T."/>
            <person name="Weiand M."/>
            <person name="Wilkinson J."/>
            <person name="Wilson A."/>
            <person name="Yadav S."/>
            <person name="Young G."/>
            <person name="Yu Q."/>
            <person name="Zembek L."/>
            <person name="Zhong D."/>
            <person name="Zimmer A."/>
            <person name="Zwirko Z."/>
            <person name="Jaffe D.B."/>
            <person name="Alvarez P."/>
            <person name="Brockman W."/>
            <person name="Butler J."/>
            <person name="Chin C."/>
            <person name="Gnerre S."/>
            <person name="MacCallum I."/>
            <person name="Graves J.A."/>
            <person name="Ponting C.P."/>
            <person name="Breen M."/>
            <person name="Samollow P.B."/>
            <person name="Lander E.S."/>
            <person name="Lindblad-Toh K."/>
        </authorList>
    </citation>
    <scope>NUCLEOTIDE SEQUENCE [LARGE SCALE GENOMIC DNA]</scope>
</reference>
<dbReference type="HOGENOM" id="CLU_052183_0_0_1"/>
<dbReference type="GO" id="GO:0070513">
    <property type="term" value="F:death domain binding"/>
    <property type="evidence" value="ECO:0007669"/>
    <property type="project" value="Ensembl"/>
</dbReference>
<sequence>MGQEWMEQAESLVEKEEEGRGCHWTNTEEFTEPEMAGDLWKMADGHQEWSGGAYLFVESTMEKVILSDLYQDPQKKLAVFRALKMALAECSGSQDGAQILKIHCSGLQLIVQLKFCGQELCGRFLRSYREGALRDALRNSLVPLLDQAQHLGQLHLELHVGSERLDLMLHEEDRCLRCIHQAKPDRLRDEEISDLEDAFRSLTCDPGGGVALASGPEAPALKAPAPKAPAPRVPVHSPPPPMQGQTFVFQGQEFANRPLNSDDQLKFARLVGRKWRTVGRALQCPALREQDLENLAYDYDRDGLFEQAFQLLHHFVQAEGRRATLQRLIEALDRSSLTSVAEDLLGLPRVQEDGDHEKEQG</sequence>
<evidence type="ECO:0000256" key="6">
    <source>
        <dbReference type="ARBA" id="ARBA00023212"/>
    </source>
</evidence>
<dbReference type="PANTHER" id="PTHR14913">
    <property type="entry name" value="TUMOR NECROSIS FACTOR RECEPTOR TYPE 1-ASSOCIATED DEATH DOMAIN PROTEIN"/>
    <property type="match status" value="1"/>
</dbReference>
<evidence type="ECO:0000256" key="7">
    <source>
        <dbReference type="ARBA" id="ARBA00023242"/>
    </source>
</evidence>
<dbReference type="GO" id="GO:0005856">
    <property type="term" value="C:cytoskeleton"/>
    <property type="evidence" value="ECO:0007669"/>
    <property type="project" value="UniProtKB-SubCell"/>
</dbReference>
<dbReference type="GO" id="GO:0033209">
    <property type="term" value="P:tumor necrosis factor-mediated signaling pathway"/>
    <property type="evidence" value="ECO:0007669"/>
    <property type="project" value="Ensembl"/>
</dbReference>
<reference evidence="10" key="3">
    <citation type="submission" date="2025-09" db="UniProtKB">
        <authorList>
            <consortium name="Ensembl"/>
        </authorList>
    </citation>
    <scope>IDENTIFICATION</scope>
</reference>
<dbReference type="GO" id="GO:0005634">
    <property type="term" value="C:nucleus"/>
    <property type="evidence" value="ECO:0007669"/>
    <property type="project" value="UniProtKB-SubCell"/>
</dbReference>
<dbReference type="InterPro" id="IPR035712">
    <property type="entry name" value="TRADD"/>
</dbReference>
<dbReference type="RefSeq" id="XP_001372553.3">
    <property type="nucleotide sequence ID" value="XM_001372516.5"/>
</dbReference>
<dbReference type="Pfam" id="PF09034">
    <property type="entry name" value="TRADD_N"/>
    <property type="match status" value="1"/>
</dbReference>
<evidence type="ECO:0000256" key="5">
    <source>
        <dbReference type="ARBA" id="ARBA00022703"/>
    </source>
</evidence>
<protein>
    <recommendedName>
        <fullName evidence="3">Tumor necrosis factor receptor type 1-associated DEATH domain protein</fullName>
    </recommendedName>
</protein>
<organism evidence="10 11">
    <name type="scientific">Monodelphis domestica</name>
    <name type="common">Gray short-tailed opossum</name>
    <dbReference type="NCBI Taxonomy" id="13616"/>
    <lineage>
        <taxon>Eukaryota</taxon>
        <taxon>Metazoa</taxon>
        <taxon>Chordata</taxon>
        <taxon>Craniata</taxon>
        <taxon>Vertebrata</taxon>
        <taxon>Euteleostomi</taxon>
        <taxon>Mammalia</taxon>
        <taxon>Metatheria</taxon>
        <taxon>Didelphimorphia</taxon>
        <taxon>Didelphidae</taxon>
        <taxon>Monodelphis</taxon>
    </lineage>
</organism>
<dbReference type="PANTHER" id="PTHR14913:SF0">
    <property type="entry name" value="TUMOR NECROSIS FACTOR RECEPTOR TYPE 1-ASSOCIATED DEATH DOMAIN PROTEIN"/>
    <property type="match status" value="1"/>
</dbReference>
<dbReference type="SMART" id="SM00005">
    <property type="entry name" value="DEATH"/>
    <property type="match status" value="1"/>
</dbReference>
<dbReference type="GO" id="GO:0005068">
    <property type="term" value="F:transmembrane receptor protein tyrosine kinase adaptor activity"/>
    <property type="evidence" value="ECO:0000318"/>
    <property type="project" value="GO_Central"/>
</dbReference>
<dbReference type="GO" id="GO:0036462">
    <property type="term" value="P:TRAIL-activated apoptotic signaling pathway"/>
    <property type="evidence" value="ECO:0007669"/>
    <property type="project" value="Ensembl"/>
</dbReference>
<evidence type="ECO:0000313" key="11">
    <source>
        <dbReference type="Proteomes" id="UP000002280"/>
    </source>
</evidence>
<dbReference type="InterPro" id="IPR011029">
    <property type="entry name" value="DEATH-like_dom_sf"/>
</dbReference>
<evidence type="ECO:0000256" key="3">
    <source>
        <dbReference type="ARBA" id="ARBA00015474"/>
    </source>
</evidence>
<dbReference type="Ensembl" id="ENSMODT00000007896.3">
    <property type="protein sequence ID" value="ENSMODP00000007741.3"/>
    <property type="gene ID" value="ENSMODG00000006242.3"/>
</dbReference>
<dbReference type="OrthoDB" id="9903238at2759"/>
<comment type="subcellular location">
    <subcellularLocation>
        <location evidence="2">Cytoplasm</location>
        <location evidence="2">Cytoskeleton</location>
    </subcellularLocation>
    <subcellularLocation>
        <location evidence="1">Nucleus</location>
    </subcellularLocation>
</comment>
<dbReference type="CTD" id="8717"/>
<feature type="compositionally biased region" description="Basic and acidic residues" evidence="8">
    <location>
        <begin position="12"/>
        <end position="21"/>
    </location>
</feature>
<dbReference type="InParanoid" id="F7FRX7"/>
<evidence type="ECO:0000313" key="10">
    <source>
        <dbReference type="Ensembl" id="ENSMODP00000007741.3"/>
    </source>
</evidence>
<dbReference type="Proteomes" id="UP000002280">
    <property type="component" value="Chromosome 1"/>
</dbReference>
<dbReference type="Pfam" id="PF00531">
    <property type="entry name" value="Death"/>
    <property type="match status" value="1"/>
</dbReference>
<dbReference type="OMA" id="QPCSRFL"/>
<dbReference type="Gene3D" id="1.10.533.10">
    <property type="entry name" value="Death Domain, Fas"/>
    <property type="match status" value="1"/>
</dbReference>
<keyword evidence="6" id="KW-0206">Cytoskeleton</keyword>
<evidence type="ECO:0000256" key="8">
    <source>
        <dbReference type="SAM" id="MobiDB-lite"/>
    </source>
</evidence>
<evidence type="ECO:0000256" key="2">
    <source>
        <dbReference type="ARBA" id="ARBA00004245"/>
    </source>
</evidence>
<dbReference type="FunCoup" id="F7FRX7">
    <property type="interactions" value="155"/>
</dbReference>
<dbReference type="eggNOG" id="ENOG502RXWE">
    <property type="taxonomic scope" value="Eukaryota"/>
</dbReference>
<dbReference type="GO" id="GO:0038061">
    <property type="term" value="P:non-canonical NF-kappaB signal transduction"/>
    <property type="evidence" value="ECO:0007669"/>
    <property type="project" value="Ensembl"/>
</dbReference>
<dbReference type="GO" id="GO:0042802">
    <property type="term" value="F:identical protein binding"/>
    <property type="evidence" value="ECO:0007669"/>
    <property type="project" value="Ensembl"/>
</dbReference>
<dbReference type="GO" id="GO:0005886">
    <property type="term" value="C:plasma membrane"/>
    <property type="evidence" value="ECO:0007669"/>
    <property type="project" value="Ensembl"/>
</dbReference>
<dbReference type="GO" id="GO:0007249">
    <property type="term" value="P:canonical NF-kappaB signal transduction"/>
    <property type="evidence" value="ECO:0007669"/>
    <property type="project" value="Ensembl"/>
</dbReference>
<feature type="region of interest" description="Disordered" evidence="8">
    <location>
        <begin position="1"/>
        <end position="27"/>
    </location>
</feature>
<dbReference type="GO" id="GO:0050729">
    <property type="term" value="P:positive regulation of inflammatory response"/>
    <property type="evidence" value="ECO:0007669"/>
    <property type="project" value="Ensembl"/>
</dbReference>
<reference evidence="10" key="2">
    <citation type="submission" date="2025-08" db="UniProtKB">
        <authorList>
            <consortium name="Ensembl"/>
        </authorList>
    </citation>
    <scope>IDENTIFICATION</scope>
</reference>
<proteinExistence type="predicted"/>
<evidence type="ECO:0000256" key="4">
    <source>
        <dbReference type="ARBA" id="ARBA00022490"/>
    </source>
</evidence>
<dbReference type="Bgee" id="ENSMODG00000006242">
    <property type="expression patterns" value="Expressed in lung and 17 other cell types or tissues"/>
</dbReference>
<name>F7FRX7_MONDO</name>
<dbReference type="SUPFAM" id="SSF55044">
    <property type="entry name" value="TRADD, N-terminal domain"/>
    <property type="match status" value="1"/>
</dbReference>
<feature type="domain" description="Death" evidence="9">
    <location>
        <begin position="271"/>
        <end position="348"/>
    </location>
</feature>